<keyword evidence="9 12" id="KW-0456">Lyase</keyword>
<reference evidence="16 17" key="1">
    <citation type="submission" date="2012-06" db="EMBL/GenBank/DDBJ databases">
        <title>Complete genome of Terriglobus roseus DSM 18391.</title>
        <authorList>
            <consortium name="US DOE Joint Genome Institute (JGI-PGF)"/>
            <person name="Lucas S."/>
            <person name="Copeland A."/>
            <person name="Lapidus A."/>
            <person name="Glavina del Rio T."/>
            <person name="Dalin E."/>
            <person name="Tice H."/>
            <person name="Bruce D."/>
            <person name="Goodwin L."/>
            <person name="Pitluck S."/>
            <person name="Peters L."/>
            <person name="Mikhailova N."/>
            <person name="Munk A.C.C."/>
            <person name="Kyrpides N."/>
            <person name="Mavromatis K."/>
            <person name="Ivanova N."/>
            <person name="Brettin T."/>
            <person name="Detter J.C."/>
            <person name="Han C."/>
            <person name="Larimer F."/>
            <person name="Land M."/>
            <person name="Hauser L."/>
            <person name="Markowitz V."/>
            <person name="Cheng J.-F."/>
            <person name="Hugenholtz P."/>
            <person name="Woyke T."/>
            <person name="Wu D."/>
            <person name="Brambilla E."/>
            <person name="Klenk H.-P."/>
            <person name="Eisen J.A."/>
        </authorList>
    </citation>
    <scope>NUCLEOTIDE SEQUENCE [LARGE SCALE GENOMIC DNA]</scope>
    <source>
        <strain evidence="17">DSM 18391 / NRRL B-41598 / KBS 63</strain>
    </source>
</reference>
<name>I3ZJT9_TERRK</name>
<dbReference type="SMART" id="SM01130">
    <property type="entry name" value="DHDPS"/>
    <property type="match status" value="1"/>
</dbReference>
<comment type="function">
    <text evidence="1 12">Catalyzes the condensation of (S)-aspartate-beta-semialdehyde [(S)-ASA] and pyruvate to 4-hydroxy-tetrahydrodipicolinate (HTPA).</text>
</comment>
<evidence type="ECO:0000256" key="6">
    <source>
        <dbReference type="ARBA" id="ARBA00022605"/>
    </source>
</evidence>
<dbReference type="CDD" id="cd00950">
    <property type="entry name" value="DHDPS"/>
    <property type="match status" value="1"/>
</dbReference>
<organism evidence="16 17">
    <name type="scientific">Terriglobus roseus (strain DSM 18391 / NRRL B-41598 / KBS 63)</name>
    <dbReference type="NCBI Taxonomy" id="926566"/>
    <lineage>
        <taxon>Bacteria</taxon>
        <taxon>Pseudomonadati</taxon>
        <taxon>Acidobacteriota</taxon>
        <taxon>Terriglobia</taxon>
        <taxon>Terriglobales</taxon>
        <taxon>Acidobacteriaceae</taxon>
        <taxon>Terriglobus</taxon>
    </lineage>
</organism>
<dbReference type="InterPro" id="IPR005263">
    <property type="entry name" value="DapA"/>
</dbReference>
<dbReference type="PANTHER" id="PTHR12128">
    <property type="entry name" value="DIHYDRODIPICOLINATE SYNTHASE"/>
    <property type="match status" value="1"/>
</dbReference>
<dbReference type="HAMAP" id="MF_00418">
    <property type="entry name" value="DapA"/>
    <property type="match status" value="1"/>
</dbReference>
<dbReference type="OrthoDB" id="9782828at2"/>
<comment type="subunit">
    <text evidence="12">Homotetramer; dimer of dimers.</text>
</comment>
<dbReference type="PANTHER" id="PTHR12128:SF66">
    <property type="entry name" value="4-HYDROXY-2-OXOGLUTARATE ALDOLASE, MITOCHONDRIAL"/>
    <property type="match status" value="1"/>
</dbReference>
<dbReference type="STRING" id="926566.Terro_3290"/>
<feature type="site" description="Part of a proton relay during catalysis" evidence="12">
    <location>
        <position position="48"/>
    </location>
</feature>
<dbReference type="KEGG" id="trs:Terro_3290"/>
<feature type="binding site" evidence="12 15">
    <location>
        <position position="49"/>
    </location>
    <ligand>
        <name>pyruvate</name>
        <dbReference type="ChEBI" id="CHEBI:15361"/>
    </ligand>
</feature>
<feature type="site" description="Part of a proton relay during catalysis" evidence="12">
    <location>
        <position position="112"/>
    </location>
</feature>
<dbReference type="GO" id="GO:0005829">
    <property type="term" value="C:cytosol"/>
    <property type="evidence" value="ECO:0007669"/>
    <property type="project" value="TreeGrafter"/>
</dbReference>
<dbReference type="eggNOG" id="COG0329">
    <property type="taxonomic scope" value="Bacteria"/>
</dbReference>
<dbReference type="Pfam" id="PF00701">
    <property type="entry name" value="DHDPS"/>
    <property type="match status" value="1"/>
</dbReference>
<keyword evidence="6 12" id="KW-0028">Amino-acid biosynthesis</keyword>
<dbReference type="InterPro" id="IPR013785">
    <property type="entry name" value="Aldolase_TIM"/>
</dbReference>
<dbReference type="PRINTS" id="PR00146">
    <property type="entry name" value="DHPICSNTHASE"/>
</dbReference>
<evidence type="ECO:0000256" key="3">
    <source>
        <dbReference type="ARBA" id="ARBA00007592"/>
    </source>
</evidence>
<keyword evidence="8 12" id="KW-0457">Lysine biosynthesis</keyword>
<dbReference type="InterPro" id="IPR020625">
    <property type="entry name" value="Schiff_base-form_aldolases_AS"/>
</dbReference>
<evidence type="ECO:0000256" key="4">
    <source>
        <dbReference type="ARBA" id="ARBA00012086"/>
    </source>
</evidence>
<proteinExistence type="inferred from homology"/>
<dbReference type="InterPro" id="IPR002220">
    <property type="entry name" value="DapA-like"/>
</dbReference>
<dbReference type="Proteomes" id="UP000006056">
    <property type="component" value="Chromosome"/>
</dbReference>
<comment type="pathway">
    <text evidence="2 12">Amino-acid biosynthesis; L-lysine biosynthesis via DAP pathway; (S)-tetrahydrodipicolinate from L-aspartate: step 3/4.</text>
</comment>
<keyword evidence="17" id="KW-1185">Reference proteome</keyword>
<evidence type="ECO:0000256" key="13">
    <source>
        <dbReference type="PIRNR" id="PIRNR001365"/>
    </source>
</evidence>
<gene>
    <name evidence="12" type="primary">dapA</name>
    <name evidence="16" type="ordered locus">Terro_3290</name>
</gene>
<evidence type="ECO:0000256" key="15">
    <source>
        <dbReference type="PIRSR" id="PIRSR001365-2"/>
    </source>
</evidence>
<evidence type="ECO:0000256" key="7">
    <source>
        <dbReference type="ARBA" id="ARBA00022915"/>
    </source>
</evidence>
<comment type="catalytic activity">
    <reaction evidence="11 12">
        <text>L-aspartate 4-semialdehyde + pyruvate = (2S,4S)-4-hydroxy-2,3,4,5-tetrahydrodipicolinate + H2O + H(+)</text>
        <dbReference type="Rhea" id="RHEA:34171"/>
        <dbReference type="ChEBI" id="CHEBI:15361"/>
        <dbReference type="ChEBI" id="CHEBI:15377"/>
        <dbReference type="ChEBI" id="CHEBI:15378"/>
        <dbReference type="ChEBI" id="CHEBI:67139"/>
        <dbReference type="ChEBI" id="CHEBI:537519"/>
        <dbReference type="EC" id="4.3.3.7"/>
    </reaction>
</comment>
<comment type="subcellular location">
    <subcellularLocation>
        <location evidence="12">Cytoplasm</location>
    </subcellularLocation>
</comment>
<dbReference type="EMBL" id="CP003379">
    <property type="protein sequence ID" value="AFL89507.1"/>
    <property type="molecule type" value="Genomic_DNA"/>
</dbReference>
<keyword evidence="7 12" id="KW-0220">Diaminopimelate biosynthesis</keyword>
<dbReference type="PROSITE" id="PS00666">
    <property type="entry name" value="DHDPS_2"/>
    <property type="match status" value="1"/>
</dbReference>
<dbReference type="PATRIC" id="fig|926566.3.peg.3236"/>
<evidence type="ECO:0000256" key="1">
    <source>
        <dbReference type="ARBA" id="ARBA00003294"/>
    </source>
</evidence>
<dbReference type="Gene3D" id="3.20.20.70">
    <property type="entry name" value="Aldolase class I"/>
    <property type="match status" value="1"/>
</dbReference>
<protein>
    <recommendedName>
        <fullName evidence="4 12">4-hydroxy-tetrahydrodipicolinate synthase</fullName>
        <shortName evidence="12">HTPA synthase</shortName>
        <ecNumber evidence="4 12">4.3.3.7</ecNumber>
    </recommendedName>
</protein>
<comment type="similarity">
    <text evidence="3 12 13">Belongs to the DapA family.</text>
</comment>
<dbReference type="SUPFAM" id="SSF51569">
    <property type="entry name" value="Aldolase"/>
    <property type="match status" value="1"/>
</dbReference>
<evidence type="ECO:0000256" key="9">
    <source>
        <dbReference type="ARBA" id="ARBA00023239"/>
    </source>
</evidence>
<feature type="binding site" evidence="12 15">
    <location>
        <position position="209"/>
    </location>
    <ligand>
        <name>pyruvate</name>
        <dbReference type="ChEBI" id="CHEBI:15361"/>
    </ligand>
</feature>
<dbReference type="UniPathway" id="UPA00034">
    <property type="reaction ID" value="UER00017"/>
</dbReference>
<evidence type="ECO:0000256" key="8">
    <source>
        <dbReference type="ARBA" id="ARBA00023154"/>
    </source>
</evidence>
<feature type="active site" description="Schiff-base intermediate with substrate" evidence="12 14">
    <location>
        <position position="167"/>
    </location>
</feature>
<evidence type="ECO:0000256" key="12">
    <source>
        <dbReference type="HAMAP-Rule" id="MF_00418"/>
    </source>
</evidence>
<dbReference type="RefSeq" id="WP_014786768.1">
    <property type="nucleotide sequence ID" value="NC_018014.1"/>
</dbReference>
<evidence type="ECO:0000313" key="17">
    <source>
        <dbReference type="Proteomes" id="UP000006056"/>
    </source>
</evidence>
<evidence type="ECO:0000256" key="5">
    <source>
        <dbReference type="ARBA" id="ARBA00022490"/>
    </source>
</evidence>
<evidence type="ECO:0000256" key="14">
    <source>
        <dbReference type="PIRSR" id="PIRSR001365-1"/>
    </source>
</evidence>
<comment type="caution">
    <text evidence="12">Was originally thought to be a dihydrodipicolinate synthase (DHDPS), catalyzing the condensation of (S)-aspartate-beta-semialdehyde [(S)-ASA] and pyruvate to dihydrodipicolinate (DHDP). However, it was shown in E.coli that the product of the enzymatic reaction is not dihydrodipicolinate but in fact (4S)-4-hydroxy-2,3,4,5-tetrahydro-(2S)-dipicolinic acid (HTPA), and that the consecutive dehydration reaction leading to DHDP is not spontaneous but catalyzed by DapB.</text>
</comment>
<feature type="active site" description="Proton donor/acceptor" evidence="12 14">
    <location>
        <position position="139"/>
    </location>
</feature>
<dbReference type="EC" id="4.3.3.7" evidence="4 12"/>
<accession>I3ZJT9</accession>
<dbReference type="NCBIfam" id="TIGR00674">
    <property type="entry name" value="dapA"/>
    <property type="match status" value="1"/>
</dbReference>
<keyword evidence="10 12" id="KW-0704">Schiff base</keyword>
<dbReference type="AlphaFoldDB" id="I3ZJT9"/>
<keyword evidence="5 12" id="KW-0963">Cytoplasm</keyword>
<dbReference type="GO" id="GO:0019877">
    <property type="term" value="P:diaminopimelate biosynthetic process"/>
    <property type="evidence" value="ECO:0007669"/>
    <property type="project" value="UniProtKB-UniRule"/>
</dbReference>
<evidence type="ECO:0000256" key="11">
    <source>
        <dbReference type="ARBA" id="ARBA00047836"/>
    </source>
</evidence>
<dbReference type="HOGENOM" id="CLU_049343_7_0_0"/>
<evidence type="ECO:0000256" key="10">
    <source>
        <dbReference type="ARBA" id="ARBA00023270"/>
    </source>
</evidence>
<evidence type="ECO:0000313" key="16">
    <source>
        <dbReference type="EMBL" id="AFL89507.1"/>
    </source>
</evidence>
<sequence length="300" mass="31048">MEPAIFHGLGTAIITPFHADESVDHASLKKLVEAQIAGGVDFLVACGSTGEASTLTEDETNAVISTVIAASNGRIPVVAGCTHNSTREAARRATAIAKIPGLSGILTANPYYNKPTQQGQYLHFKAIADAVAPLPVLLYNIPGRTAANLDPTTLMRLAVLPNVVGIKESSGNLAQIGEILAIKPAAFAVFAGDDYLALPIIAGGGTGLISVASNVAPKLVSQLIKAALVHDLGAAREFAKELHALNNALFSEPNPAPTKAVLAMMGLIEGDTLRLPMMPVGDATQEKLQTVATDLGLLPQ</sequence>
<dbReference type="PIRSF" id="PIRSF001365">
    <property type="entry name" value="DHDPS"/>
    <property type="match status" value="1"/>
</dbReference>
<dbReference type="GO" id="GO:0009089">
    <property type="term" value="P:lysine biosynthetic process via diaminopimelate"/>
    <property type="evidence" value="ECO:0007669"/>
    <property type="project" value="UniProtKB-UniRule"/>
</dbReference>
<evidence type="ECO:0000256" key="2">
    <source>
        <dbReference type="ARBA" id="ARBA00005120"/>
    </source>
</evidence>
<dbReference type="GO" id="GO:0008840">
    <property type="term" value="F:4-hydroxy-tetrahydrodipicolinate synthase activity"/>
    <property type="evidence" value="ECO:0007669"/>
    <property type="project" value="UniProtKB-UniRule"/>
</dbReference>